<keyword evidence="3" id="KW-1185">Reference proteome</keyword>
<keyword evidence="1" id="KW-0812">Transmembrane</keyword>
<evidence type="ECO:0000313" key="3">
    <source>
        <dbReference type="Proteomes" id="UP000679179"/>
    </source>
</evidence>
<feature type="transmembrane region" description="Helical" evidence="1">
    <location>
        <begin position="6"/>
        <end position="25"/>
    </location>
</feature>
<sequence length="170" mass="19399">MGVKRILIILVFITVIVGFSTYVFIKNEQVTRVTGEPVKGSEFVEEAHAKNNEAYVEELVASFIGIYSDLVNNSSADISFLNDVVIKNSEAENLFENNISTYRAQGKTIHFDNYLITEIKKIDQDIYEVKVNLKQTVVDKNNKKATNEKNVVFFVEFSKDKKGLLRYEES</sequence>
<dbReference type="Proteomes" id="UP000679179">
    <property type="component" value="Unassembled WGS sequence"/>
</dbReference>
<evidence type="ECO:0000313" key="2">
    <source>
        <dbReference type="EMBL" id="GIM30235.1"/>
    </source>
</evidence>
<protein>
    <submittedName>
        <fullName evidence="2">Uncharacterized protein</fullName>
    </submittedName>
</protein>
<comment type="caution">
    <text evidence="2">The sequence shown here is derived from an EMBL/GenBank/DDBJ whole genome shotgun (WGS) entry which is preliminary data.</text>
</comment>
<dbReference type="EMBL" id="BOPZ01000031">
    <property type="protein sequence ID" value="GIM30235.1"/>
    <property type="molecule type" value="Genomic_DNA"/>
</dbReference>
<evidence type="ECO:0000256" key="1">
    <source>
        <dbReference type="SAM" id="Phobius"/>
    </source>
</evidence>
<gene>
    <name evidence="2" type="ORF">CPJCM30710_29010</name>
</gene>
<organism evidence="2 3">
    <name type="scientific">Clostridium polyendosporum</name>
    <dbReference type="NCBI Taxonomy" id="69208"/>
    <lineage>
        <taxon>Bacteria</taxon>
        <taxon>Bacillati</taxon>
        <taxon>Bacillota</taxon>
        <taxon>Clostridia</taxon>
        <taxon>Eubacteriales</taxon>
        <taxon>Clostridiaceae</taxon>
        <taxon>Clostridium</taxon>
    </lineage>
</organism>
<reference evidence="2" key="1">
    <citation type="submission" date="2021-03" db="EMBL/GenBank/DDBJ databases">
        <title>Taxonomic study of Clostridium polyendosporum from meadow-gley soil under rice.</title>
        <authorList>
            <person name="Kobayashi H."/>
            <person name="Tanizawa Y."/>
            <person name="Yagura M."/>
        </authorList>
    </citation>
    <scope>NUCLEOTIDE SEQUENCE</scope>
    <source>
        <strain evidence="2">JCM 30710</strain>
    </source>
</reference>
<dbReference type="RefSeq" id="WP_212904914.1">
    <property type="nucleotide sequence ID" value="NZ_BOPZ01000031.1"/>
</dbReference>
<accession>A0A919S2V2</accession>
<name>A0A919S2V2_9CLOT</name>
<keyword evidence="1" id="KW-0472">Membrane</keyword>
<dbReference type="AlphaFoldDB" id="A0A919S2V2"/>
<keyword evidence="1" id="KW-1133">Transmembrane helix</keyword>
<proteinExistence type="predicted"/>